<evidence type="ECO:0000313" key="3">
    <source>
        <dbReference type="WBParaSite" id="nRc.2.0.1.t16867-RA"/>
    </source>
</evidence>
<feature type="compositionally biased region" description="Low complexity" evidence="1">
    <location>
        <begin position="85"/>
        <end position="98"/>
    </location>
</feature>
<sequence>MHRLWAESQKTEQRKGSFILAFPTERNESSLAETFSLKIHFRSESITAILRKETDGNLQPNRSERKFLFCWLKLCRLPSVPPKEASSATASTIPTSPTDNNNLR</sequence>
<dbReference type="Proteomes" id="UP000887565">
    <property type="component" value="Unplaced"/>
</dbReference>
<reference evidence="3" key="1">
    <citation type="submission" date="2022-11" db="UniProtKB">
        <authorList>
            <consortium name="WormBaseParasite"/>
        </authorList>
    </citation>
    <scope>IDENTIFICATION</scope>
</reference>
<proteinExistence type="predicted"/>
<keyword evidence="2" id="KW-1185">Reference proteome</keyword>
<name>A0A915IS62_ROMCU</name>
<dbReference type="AlphaFoldDB" id="A0A915IS62"/>
<accession>A0A915IS62</accession>
<protein>
    <submittedName>
        <fullName evidence="3">Uncharacterized protein</fullName>
    </submittedName>
</protein>
<evidence type="ECO:0000313" key="2">
    <source>
        <dbReference type="Proteomes" id="UP000887565"/>
    </source>
</evidence>
<dbReference type="WBParaSite" id="nRc.2.0.1.t16867-RA">
    <property type="protein sequence ID" value="nRc.2.0.1.t16867-RA"/>
    <property type="gene ID" value="nRc.2.0.1.g16867"/>
</dbReference>
<feature type="region of interest" description="Disordered" evidence="1">
    <location>
        <begin position="81"/>
        <end position="104"/>
    </location>
</feature>
<organism evidence="2 3">
    <name type="scientific">Romanomermis culicivorax</name>
    <name type="common">Nematode worm</name>
    <dbReference type="NCBI Taxonomy" id="13658"/>
    <lineage>
        <taxon>Eukaryota</taxon>
        <taxon>Metazoa</taxon>
        <taxon>Ecdysozoa</taxon>
        <taxon>Nematoda</taxon>
        <taxon>Enoplea</taxon>
        <taxon>Dorylaimia</taxon>
        <taxon>Mermithida</taxon>
        <taxon>Mermithoidea</taxon>
        <taxon>Mermithidae</taxon>
        <taxon>Romanomermis</taxon>
    </lineage>
</organism>
<evidence type="ECO:0000256" key="1">
    <source>
        <dbReference type="SAM" id="MobiDB-lite"/>
    </source>
</evidence>